<accession>X0RVG7</accession>
<dbReference type="AlphaFoldDB" id="X0RVG7"/>
<evidence type="ECO:0008006" key="2">
    <source>
        <dbReference type="Google" id="ProtNLM"/>
    </source>
</evidence>
<dbReference type="EMBL" id="BARS01002789">
    <property type="protein sequence ID" value="GAF72829.1"/>
    <property type="molecule type" value="Genomic_DNA"/>
</dbReference>
<evidence type="ECO:0000313" key="1">
    <source>
        <dbReference type="EMBL" id="GAF72829.1"/>
    </source>
</evidence>
<dbReference type="Pfam" id="PF13565">
    <property type="entry name" value="HTH_32"/>
    <property type="match status" value="1"/>
</dbReference>
<dbReference type="InterPro" id="IPR036397">
    <property type="entry name" value="RNaseH_sf"/>
</dbReference>
<protein>
    <recommendedName>
        <fullName evidence="2">Integrase catalytic domain-containing protein</fullName>
    </recommendedName>
</protein>
<sequence length="196" mass="22799">MPWKETCAMDQKIQMIGDYLSQEYTITQLSRMYQVSRKTIYKWLGRYQEKGSSGLEEQSKAPLSHPNVTPLGVAREIVAVKLRHQSWGPKKVVAWLEGHHPEKRWPAVSTAGDILKREGLVRSRRKKRRTPPYTEPFNECHRPNAVWSADFKGQFRTGDGKHCYPLTISDNYSRYLLLCQGLSQPSYEEAKPWFEE</sequence>
<dbReference type="InterPro" id="IPR036388">
    <property type="entry name" value="WH-like_DNA-bd_sf"/>
</dbReference>
<proteinExistence type="predicted"/>
<dbReference type="Gene3D" id="3.30.420.10">
    <property type="entry name" value="Ribonuclease H-like superfamily/Ribonuclease H"/>
    <property type="match status" value="1"/>
</dbReference>
<dbReference type="Gene3D" id="1.10.10.10">
    <property type="entry name" value="Winged helix-like DNA-binding domain superfamily/Winged helix DNA-binding domain"/>
    <property type="match status" value="1"/>
</dbReference>
<reference evidence="1" key="1">
    <citation type="journal article" date="2014" name="Front. Microbiol.">
        <title>High frequency of phylogenetically diverse reductive dehalogenase-homologous genes in deep subseafloor sedimentary metagenomes.</title>
        <authorList>
            <person name="Kawai M."/>
            <person name="Futagami T."/>
            <person name="Toyoda A."/>
            <person name="Takaki Y."/>
            <person name="Nishi S."/>
            <person name="Hori S."/>
            <person name="Arai W."/>
            <person name="Tsubouchi T."/>
            <person name="Morono Y."/>
            <person name="Uchiyama I."/>
            <person name="Ito T."/>
            <person name="Fujiyama A."/>
            <person name="Inagaki F."/>
            <person name="Takami H."/>
        </authorList>
    </citation>
    <scope>NUCLEOTIDE SEQUENCE</scope>
    <source>
        <strain evidence="1">Expedition CK06-06</strain>
    </source>
</reference>
<feature type="non-terminal residue" evidence="1">
    <location>
        <position position="196"/>
    </location>
</feature>
<comment type="caution">
    <text evidence="1">The sequence shown here is derived from an EMBL/GenBank/DDBJ whole genome shotgun (WGS) entry which is preliminary data.</text>
</comment>
<organism evidence="1">
    <name type="scientific">marine sediment metagenome</name>
    <dbReference type="NCBI Taxonomy" id="412755"/>
    <lineage>
        <taxon>unclassified sequences</taxon>
        <taxon>metagenomes</taxon>
        <taxon>ecological metagenomes</taxon>
    </lineage>
</organism>
<gene>
    <name evidence="1" type="ORF">S01H1_05350</name>
</gene>
<dbReference type="InterPro" id="IPR009057">
    <property type="entry name" value="Homeodomain-like_sf"/>
</dbReference>
<name>X0RVG7_9ZZZZ</name>
<dbReference type="GO" id="GO:0003676">
    <property type="term" value="F:nucleic acid binding"/>
    <property type="evidence" value="ECO:0007669"/>
    <property type="project" value="InterPro"/>
</dbReference>
<dbReference type="SUPFAM" id="SSF46689">
    <property type="entry name" value="Homeodomain-like"/>
    <property type="match status" value="1"/>
</dbReference>